<keyword evidence="3" id="KW-0456">Lyase</keyword>
<evidence type="ECO:0000256" key="6">
    <source>
        <dbReference type="HAMAP-Rule" id="MF_03040"/>
    </source>
</evidence>
<gene>
    <name evidence="8" type="ORF">L798_14148</name>
</gene>
<evidence type="ECO:0000256" key="5">
    <source>
        <dbReference type="ARBA" id="ARBA00029300"/>
    </source>
</evidence>
<feature type="active site" description="Proton donor/acceptor" evidence="6">
    <location>
        <position position="221"/>
    </location>
</feature>
<accession>A0A067QR28</accession>
<dbReference type="OMA" id="YTNPRPH"/>
<dbReference type="eggNOG" id="KOG3102">
    <property type="taxonomic scope" value="Eukaryota"/>
</dbReference>
<keyword evidence="9" id="KW-1185">Reference proteome</keyword>
<organism evidence="8 9">
    <name type="scientific">Zootermopsis nevadensis</name>
    <name type="common">Dampwood termite</name>
    <dbReference type="NCBI Taxonomy" id="136037"/>
    <lineage>
        <taxon>Eukaryota</taxon>
        <taxon>Metazoa</taxon>
        <taxon>Ecdysozoa</taxon>
        <taxon>Arthropoda</taxon>
        <taxon>Hexapoda</taxon>
        <taxon>Insecta</taxon>
        <taxon>Pterygota</taxon>
        <taxon>Neoptera</taxon>
        <taxon>Polyneoptera</taxon>
        <taxon>Dictyoptera</taxon>
        <taxon>Blattodea</taxon>
        <taxon>Blattoidea</taxon>
        <taxon>Termitoidae</taxon>
        <taxon>Termopsidae</taxon>
        <taxon>Zootermopsis</taxon>
    </lineage>
</organism>
<dbReference type="PANTHER" id="PTHR13522:SF3">
    <property type="entry name" value="U6 SNRNA PHOSPHODIESTERASE 1"/>
    <property type="match status" value="1"/>
</dbReference>
<keyword evidence="1 6" id="KW-0540">Nuclease</keyword>
<dbReference type="Gene3D" id="3.90.1140.10">
    <property type="entry name" value="Cyclic phosphodiesterase"/>
    <property type="match status" value="1"/>
</dbReference>
<comment type="catalytic activity">
    <reaction evidence="5">
        <text>a 3'-end uridylyl-uridine-RNA = a 3'-end 2',3'-cyclophospho-uridine-RNA + uridine</text>
        <dbReference type="Rhea" id="RHEA:46052"/>
        <dbReference type="Rhea" id="RHEA-COMP:17384"/>
        <dbReference type="Rhea" id="RHEA-COMP:17385"/>
        <dbReference type="ChEBI" id="CHEBI:16704"/>
        <dbReference type="ChEBI" id="CHEBI:85643"/>
        <dbReference type="ChEBI" id="CHEBI:85644"/>
    </reaction>
    <physiologicalReaction direction="left-to-right" evidence="5">
        <dbReference type="Rhea" id="RHEA:46053"/>
    </physiologicalReaction>
</comment>
<dbReference type="GO" id="GO:0016829">
    <property type="term" value="F:lyase activity"/>
    <property type="evidence" value="ECO:0007669"/>
    <property type="project" value="UniProtKB-KW"/>
</dbReference>
<comment type="similarity">
    <text evidence="6">Belongs to the 2H phosphoesterase superfamily. USB1 family.</text>
</comment>
<dbReference type="PANTHER" id="PTHR13522">
    <property type="entry name" value="U6 SNRNA PHOSPHODIESTERASE 1"/>
    <property type="match status" value="1"/>
</dbReference>
<protein>
    <recommendedName>
        <fullName evidence="6">U6 snRNA phosphodiesterase</fullName>
        <ecNumber evidence="6">3.1.4.-</ecNumber>
    </recommendedName>
</protein>
<dbReference type="GO" id="GO:0034477">
    <property type="term" value="P:U6 snRNA 3'-end processing"/>
    <property type="evidence" value="ECO:0007669"/>
    <property type="project" value="UniProtKB-UniRule"/>
</dbReference>
<evidence type="ECO:0000256" key="2">
    <source>
        <dbReference type="ARBA" id="ARBA00022801"/>
    </source>
</evidence>
<dbReference type="GO" id="GO:0005634">
    <property type="term" value="C:nucleus"/>
    <property type="evidence" value="ECO:0007669"/>
    <property type="project" value="UniProtKB-SubCell"/>
</dbReference>
<proteinExistence type="inferred from homology"/>
<dbReference type="STRING" id="136037.A0A067QR28"/>
<comment type="function">
    <text evidence="6">Phosphodiesterase responsible for the U6 snRNA 3' end processing. Acts as an exoribonuclease (RNase) responsible for trimming the poly(U) tract of the last nucleotides in the pre-U6 snRNA molecule, leading to the formation of mature U6 snRNA.</text>
</comment>
<evidence type="ECO:0000256" key="3">
    <source>
        <dbReference type="ARBA" id="ARBA00023239"/>
    </source>
</evidence>
<dbReference type="AlphaFoldDB" id="A0A067QR28"/>
<dbReference type="Proteomes" id="UP000027135">
    <property type="component" value="Unassembled WGS sequence"/>
</dbReference>
<evidence type="ECO:0000256" key="4">
    <source>
        <dbReference type="ARBA" id="ARBA00023242"/>
    </source>
</evidence>
<evidence type="ECO:0000256" key="1">
    <source>
        <dbReference type="ARBA" id="ARBA00022722"/>
    </source>
</evidence>
<reference evidence="8 9" key="1">
    <citation type="journal article" date="2014" name="Nat. Commun.">
        <title>Molecular traces of alternative social organization in a termite genome.</title>
        <authorList>
            <person name="Terrapon N."/>
            <person name="Li C."/>
            <person name="Robertson H.M."/>
            <person name="Ji L."/>
            <person name="Meng X."/>
            <person name="Booth W."/>
            <person name="Chen Z."/>
            <person name="Childers C.P."/>
            <person name="Glastad K.M."/>
            <person name="Gokhale K."/>
            <person name="Gowin J."/>
            <person name="Gronenberg W."/>
            <person name="Hermansen R.A."/>
            <person name="Hu H."/>
            <person name="Hunt B.G."/>
            <person name="Huylmans A.K."/>
            <person name="Khalil S.M."/>
            <person name="Mitchell R.D."/>
            <person name="Munoz-Torres M.C."/>
            <person name="Mustard J.A."/>
            <person name="Pan H."/>
            <person name="Reese J.T."/>
            <person name="Scharf M.E."/>
            <person name="Sun F."/>
            <person name="Vogel H."/>
            <person name="Xiao J."/>
            <person name="Yang W."/>
            <person name="Yang Z."/>
            <person name="Yang Z."/>
            <person name="Zhou J."/>
            <person name="Zhu J."/>
            <person name="Brent C.S."/>
            <person name="Elsik C.G."/>
            <person name="Goodisman M.A."/>
            <person name="Liberles D.A."/>
            <person name="Roe R.M."/>
            <person name="Vargo E.L."/>
            <person name="Vilcinskas A."/>
            <person name="Wang J."/>
            <person name="Bornberg-Bauer E."/>
            <person name="Korb J."/>
            <person name="Zhang G."/>
            <person name="Liebig J."/>
        </authorList>
    </citation>
    <scope>NUCLEOTIDE SEQUENCE [LARGE SCALE GENOMIC DNA]</scope>
    <source>
        <tissue evidence="8">Whole organism</tissue>
    </source>
</reference>
<dbReference type="GO" id="GO:1990838">
    <property type="term" value="F:poly(U)-specific exoribonuclease activity, producing 3' uridine cyclic phosphate ends"/>
    <property type="evidence" value="ECO:0007669"/>
    <property type="project" value="UniProtKB-UniRule"/>
</dbReference>
<keyword evidence="4 6" id="KW-0539">Nucleus</keyword>
<dbReference type="EC" id="3.1.4.-" evidence="6"/>
<dbReference type="SUPFAM" id="SSF55144">
    <property type="entry name" value="LigT-like"/>
    <property type="match status" value="1"/>
</dbReference>
<dbReference type="InterPro" id="IPR009097">
    <property type="entry name" value="Cyclic_Pdiesterase"/>
</dbReference>
<evidence type="ECO:0000313" key="8">
    <source>
        <dbReference type="EMBL" id="KDR11881.1"/>
    </source>
</evidence>
<dbReference type="HAMAP" id="MF_03040">
    <property type="entry name" value="USB1"/>
    <property type="match status" value="1"/>
</dbReference>
<keyword evidence="2 6" id="KW-0378">Hydrolase</keyword>
<dbReference type="InParanoid" id="A0A067QR28"/>
<dbReference type="EMBL" id="KK853064">
    <property type="protein sequence ID" value="KDR11881.1"/>
    <property type="molecule type" value="Genomic_DNA"/>
</dbReference>
<dbReference type="InterPro" id="IPR027521">
    <property type="entry name" value="Usb1"/>
</dbReference>
<evidence type="ECO:0000313" key="9">
    <source>
        <dbReference type="Proteomes" id="UP000027135"/>
    </source>
</evidence>
<comment type="subcellular location">
    <subcellularLocation>
        <location evidence="6">Nucleus</location>
    </subcellularLocation>
</comment>
<feature type="active site" description="Proton donor/acceptor" evidence="6">
    <location>
        <position position="133"/>
    </location>
</feature>
<feature type="region of interest" description="Disordered" evidence="7">
    <location>
        <begin position="18"/>
        <end position="62"/>
    </location>
</feature>
<dbReference type="Pfam" id="PF09749">
    <property type="entry name" value="HVSL"/>
    <property type="match status" value="1"/>
</dbReference>
<name>A0A067QR28_ZOONE</name>
<evidence type="ECO:0000256" key="7">
    <source>
        <dbReference type="SAM" id="MobiDB-lite"/>
    </source>
</evidence>
<sequence length="280" mass="31546">MADCSKSALAFLNAYLSDESSDEEIPGPKVSTKRQASKDWPTHNPNKRRSNNEDKEKLPLPPALMSLFPGSKDPVDNPVEHDGRIRSFPHERGNWSTYIYIPFEPGPAVSSFVDVVLECCKMSVPVKPIDDHHISLTRTVVLRHHWINSFMESVQHCIKELPSFSLGFNNVGVYCNEQKTRTFIGLTVAAGHKSLIAAADILNKCLADFKLPPFYKEPSFHMSLAWCVGNNVEQIERDVLPQLQVAFQHFMHAQNDQWTLNVVQLQCKSGNKLSSFQLAT</sequence>
<dbReference type="FunCoup" id="A0A067QR28">
    <property type="interactions" value="432"/>
</dbReference>